<keyword evidence="2" id="KW-1185">Reference proteome</keyword>
<evidence type="ECO:0000313" key="1">
    <source>
        <dbReference type="EMBL" id="KAI3777510.1"/>
    </source>
</evidence>
<proteinExistence type="predicted"/>
<name>A0ACB9G295_9ASTR</name>
<sequence length="66" mass="7130">MNTISTSEVASVLTISSEIVVGLVTMDPSRDLSSNVRLGYSGGRLRRWLVLHRSSSHRLYLAGGGL</sequence>
<reference evidence="1 2" key="2">
    <citation type="journal article" date="2022" name="Mol. Ecol. Resour.">
        <title>The genomes of chicory, endive, great burdock and yacon provide insights into Asteraceae paleo-polyploidization history and plant inulin production.</title>
        <authorList>
            <person name="Fan W."/>
            <person name="Wang S."/>
            <person name="Wang H."/>
            <person name="Wang A."/>
            <person name="Jiang F."/>
            <person name="Liu H."/>
            <person name="Zhao H."/>
            <person name="Xu D."/>
            <person name="Zhang Y."/>
        </authorList>
    </citation>
    <scope>NUCLEOTIDE SEQUENCE [LARGE SCALE GENOMIC DNA]</scope>
    <source>
        <strain evidence="2">cv. Yunnan</strain>
        <tissue evidence="1">Leaves</tissue>
    </source>
</reference>
<dbReference type="Proteomes" id="UP001056120">
    <property type="component" value="Linkage Group LG15"/>
</dbReference>
<protein>
    <submittedName>
        <fullName evidence="1">Uncharacterized protein</fullName>
    </submittedName>
</protein>
<gene>
    <name evidence="1" type="ORF">L1987_47310</name>
</gene>
<organism evidence="1 2">
    <name type="scientific">Smallanthus sonchifolius</name>
    <dbReference type="NCBI Taxonomy" id="185202"/>
    <lineage>
        <taxon>Eukaryota</taxon>
        <taxon>Viridiplantae</taxon>
        <taxon>Streptophyta</taxon>
        <taxon>Embryophyta</taxon>
        <taxon>Tracheophyta</taxon>
        <taxon>Spermatophyta</taxon>
        <taxon>Magnoliopsida</taxon>
        <taxon>eudicotyledons</taxon>
        <taxon>Gunneridae</taxon>
        <taxon>Pentapetalae</taxon>
        <taxon>asterids</taxon>
        <taxon>campanulids</taxon>
        <taxon>Asterales</taxon>
        <taxon>Asteraceae</taxon>
        <taxon>Asteroideae</taxon>
        <taxon>Heliantheae alliance</taxon>
        <taxon>Millerieae</taxon>
        <taxon>Smallanthus</taxon>
    </lineage>
</organism>
<dbReference type="EMBL" id="CM042032">
    <property type="protein sequence ID" value="KAI3777510.1"/>
    <property type="molecule type" value="Genomic_DNA"/>
</dbReference>
<reference evidence="2" key="1">
    <citation type="journal article" date="2022" name="Mol. Ecol. Resour.">
        <title>The genomes of chicory, endive, great burdock and yacon provide insights into Asteraceae palaeo-polyploidization history and plant inulin production.</title>
        <authorList>
            <person name="Fan W."/>
            <person name="Wang S."/>
            <person name="Wang H."/>
            <person name="Wang A."/>
            <person name="Jiang F."/>
            <person name="Liu H."/>
            <person name="Zhao H."/>
            <person name="Xu D."/>
            <person name="Zhang Y."/>
        </authorList>
    </citation>
    <scope>NUCLEOTIDE SEQUENCE [LARGE SCALE GENOMIC DNA]</scope>
    <source>
        <strain evidence="2">cv. Yunnan</strain>
    </source>
</reference>
<comment type="caution">
    <text evidence="1">The sequence shown here is derived from an EMBL/GenBank/DDBJ whole genome shotgun (WGS) entry which is preliminary data.</text>
</comment>
<evidence type="ECO:0000313" key="2">
    <source>
        <dbReference type="Proteomes" id="UP001056120"/>
    </source>
</evidence>
<accession>A0ACB9G295</accession>